<dbReference type="InterPro" id="IPR036322">
    <property type="entry name" value="WD40_repeat_dom_sf"/>
</dbReference>
<evidence type="ECO:0000259" key="1">
    <source>
        <dbReference type="Pfam" id="PF12657"/>
    </source>
</evidence>
<dbReference type="Pfam" id="PF12660">
    <property type="entry name" value="zf-TFIIIC"/>
    <property type="match status" value="1"/>
</dbReference>
<dbReference type="AlphaFoldDB" id="A0A0J9XEU6"/>
<dbReference type="Pfam" id="PF12657">
    <property type="entry name" value="TFIIIC_delta"/>
    <property type="match status" value="1"/>
</dbReference>
<name>A0A0J9XEU6_GEOCN</name>
<dbReference type="GO" id="GO:0006384">
    <property type="term" value="P:transcription initiation at RNA polymerase III promoter"/>
    <property type="evidence" value="ECO:0007669"/>
    <property type="project" value="InterPro"/>
</dbReference>
<proteinExistence type="predicted"/>
<feature type="domain" description="Transcription factor IIIC putative zinc-finger" evidence="2">
    <location>
        <begin position="699"/>
        <end position="773"/>
    </location>
</feature>
<dbReference type="STRING" id="1173061.A0A0J9XEU6"/>
<dbReference type="GO" id="GO:0000127">
    <property type="term" value="C:transcription factor TFIIIC complex"/>
    <property type="evidence" value="ECO:0007669"/>
    <property type="project" value="InterPro"/>
</dbReference>
<dbReference type="InterPro" id="IPR015943">
    <property type="entry name" value="WD40/YVTN_repeat-like_dom_sf"/>
</dbReference>
<dbReference type="InterPro" id="IPR024764">
    <property type="entry name" value="TFIIIC_Znf"/>
</dbReference>
<dbReference type="EMBL" id="CCBN010000011">
    <property type="protein sequence ID" value="CDO55426.1"/>
    <property type="molecule type" value="Genomic_DNA"/>
</dbReference>
<keyword evidence="4" id="KW-1185">Reference proteome</keyword>
<organism evidence="3 4">
    <name type="scientific">Geotrichum candidum</name>
    <name type="common">Oospora lactis</name>
    <name type="synonym">Dipodascus geotrichum</name>
    <dbReference type="NCBI Taxonomy" id="1173061"/>
    <lineage>
        <taxon>Eukaryota</taxon>
        <taxon>Fungi</taxon>
        <taxon>Dikarya</taxon>
        <taxon>Ascomycota</taxon>
        <taxon>Saccharomycotina</taxon>
        <taxon>Dipodascomycetes</taxon>
        <taxon>Dipodascales</taxon>
        <taxon>Dipodascaceae</taxon>
        <taxon>Geotrichum</taxon>
    </lineage>
</organism>
<accession>A0A0J9XEU6</accession>
<reference evidence="3" key="1">
    <citation type="submission" date="2014-03" db="EMBL/GenBank/DDBJ databases">
        <authorList>
            <person name="Casaregola S."/>
        </authorList>
    </citation>
    <scope>NUCLEOTIDE SEQUENCE [LARGE SCALE GENOMIC DNA]</scope>
    <source>
        <strain evidence="3">CLIB 918</strain>
    </source>
</reference>
<evidence type="ECO:0008006" key="5">
    <source>
        <dbReference type="Google" id="ProtNLM"/>
    </source>
</evidence>
<evidence type="ECO:0000259" key="2">
    <source>
        <dbReference type="Pfam" id="PF12660"/>
    </source>
</evidence>
<dbReference type="PANTHER" id="PTHR15496:SF2">
    <property type="entry name" value="GENERAL TRANSCRIPTION FACTOR 3C POLYPEPTIDE 4"/>
    <property type="match status" value="1"/>
</dbReference>
<dbReference type="Proteomes" id="UP000242525">
    <property type="component" value="Unassembled WGS sequence"/>
</dbReference>
<dbReference type="GO" id="GO:0004402">
    <property type="term" value="F:histone acetyltransferase activity"/>
    <property type="evidence" value="ECO:0007669"/>
    <property type="project" value="InterPro"/>
</dbReference>
<gene>
    <name evidence="3" type="ORF">BN980_GECA11s01000g</name>
</gene>
<evidence type="ECO:0000313" key="3">
    <source>
        <dbReference type="EMBL" id="CDO55426.1"/>
    </source>
</evidence>
<dbReference type="OrthoDB" id="6021743at2759"/>
<evidence type="ECO:0000313" key="4">
    <source>
        <dbReference type="Proteomes" id="UP000242525"/>
    </source>
</evidence>
<protein>
    <recommendedName>
        <fullName evidence="5">Transcription factor IIIC 90kDa subunit N-terminal domain-containing protein</fullName>
    </recommendedName>
</protein>
<sequence>MIPDIKIARAWFTGTQDSLVWSDEGVIASPSRDSINLFIPSVKSNSVKLVETTTRDADDFYEVLTTPALSNDYIFEQDIFVFDDVDFSIEFYTRELAAVQLAWSPLGAAQNRGCILAVLTSRGEVYFYESTGNLKVSKWELTLDVLKVLCQDDHLGRPKNGTEIPTYLINSLAWSPQLPAKATKWGRAYLAIGTKSGAVRIMEVLNGSDIILKATIQVNDKWITDLKWSQVHKSTIGELITVLICRSSDNSVIAIPISYDPETEELVTNYSPTVIHAPSRFRIQAKGIHYHKPTSILAYVFSAGLSINIIGIDLKSINDFNDLSGHITKASLTKLAQPIHTLTVLEKSETELHIAGFSDYRNALLLVATIGGGGISLAVAENNTPQRFLDDRVAAGEFLGSNYTQDAMSDRRYTSQCFGVTVSPLGDYIAFLHSIVPDAQLRYPIPSGLRAFVSFLVLGGSSTTNSADAHAPRLQPEHVAVVPPATQYSPIVTWWKVQAIIGSLRQKLRPAFTEATIKLFHERGNIPAEKQLFSSAEEDITGGVNKNGGQWTLVQTVGFDMFLAAPPLDSVRVYHHYKPQVASYPRVFIERLAYSVLAFLAASEDEVYGGELVGLDKALVLAYAQVLVSSPKHRGNTKVHRVVARVFAKYGLLASESEPLESVPAESTTLAVRGEGFEETFNFFKAASKEHSNGTKDGASSSDLYAIKSEGRGHSWRICATTLLPLLRYDGMTCTGCSRPQITRDESNPAYDGIILKSVLEAVDICIYCGCKFVNN</sequence>
<feature type="domain" description="Transcription factor IIIC 90kDa subunit N-terminal" evidence="1">
    <location>
        <begin position="21"/>
        <end position="453"/>
    </location>
</feature>
<dbReference type="PANTHER" id="PTHR15496">
    <property type="entry name" value="GENERAL TRANSCRIPTION FACTOR 3C POLYPEPTIDE 4 FAMILY"/>
    <property type="match status" value="1"/>
</dbReference>
<dbReference type="Gene3D" id="2.130.10.10">
    <property type="entry name" value="YVTN repeat-like/Quinoprotein amine dehydrogenase"/>
    <property type="match status" value="1"/>
</dbReference>
<comment type="caution">
    <text evidence="3">The sequence shown here is derived from an EMBL/GenBank/DDBJ whole genome shotgun (WGS) entry which is preliminary data.</text>
</comment>
<dbReference type="InterPro" id="IPR024761">
    <property type="entry name" value="TFIIIC_delta_N"/>
</dbReference>
<dbReference type="InterPro" id="IPR044230">
    <property type="entry name" value="GTF3C4"/>
</dbReference>
<dbReference type="SUPFAM" id="SSF50978">
    <property type="entry name" value="WD40 repeat-like"/>
    <property type="match status" value="1"/>
</dbReference>